<feature type="domain" description="Ionotropic glutamate receptor C-terminal" evidence="6">
    <location>
        <begin position="33"/>
        <end position="252"/>
    </location>
</feature>
<dbReference type="Proteomes" id="UP000569951">
    <property type="component" value="Unassembled WGS sequence"/>
</dbReference>
<dbReference type="SMART" id="SM00079">
    <property type="entry name" value="PBPe"/>
    <property type="match status" value="1"/>
</dbReference>
<dbReference type="InterPro" id="IPR001320">
    <property type="entry name" value="Iontro_rcpt_C"/>
</dbReference>
<dbReference type="InterPro" id="IPR018313">
    <property type="entry name" value="SBP_3_CS"/>
</dbReference>
<dbReference type="PROSITE" id="PS51257">
    <property type="entry name" value="PROKAR_LIPOPROTEIN"/>
    <property type="match status" value="1"/>
</dbReference>
<dbReference type="EMBL" id="JACHHG010000007">
    <property type="protein sequence ID" value="MBB6098632.1"/>
    <property type="molecule type" value="Genomic_DNA"/>
</dbReference>
<dbReference type="RefSeq" id="WP_183987257.1">
    <property type="nucleotide sequence ID" value="NZ_JACHHG010000007.1"/>
</dbReference>
<dbReference type="Gene3D" id="3.40.190.10">
    <property type="entry name" value="Periplasmic binding protein-like II"/>
    <property type="match status" value="2"/>
</dbReference>
<dbReference type="SMART" id="SM00062">
    <property type="entry name" value="PBPb"/>
    <property type="match status" value="1"/>
</dbReference>
<dbReference type="GO" id="GO:0016020">
    <property type="term" value="C:membrane"/>
    <property type="evidence" value="ECO:0007669"/>
    <property type="project" value="InterPro"/>
</dbReference>
<dbReference type="GO" id="GO:0015276">
    <property type="term" value="F:ligand-gated monoatomic ion channel activity"/>
    <property type="evidence" value="ECO:0007669"/>
    <property type="project" value="InterPro"/>
</dbReference>
<accession>A0A841I3P1</accession>
<evidence type="ECO:0000259" key="6">
    <source>
        <dbReference type="SMART" id="SM00079"/>
    </source>
</evidence>
<keyword evidence="8" id="KW-1185">Reference proteome</keyword>
<dbReference type="PROSITE" id="PS01039">
    <property type="entry name" value="SBP_BACTERIAL_3"/>
    <property type="match status" value="1"/>
</dbReference>
<evidence type="ECO:0000313" key="8">
    <source>
        <dbReference type="Proteomes" id="UP000569951"/>
    </source>
</evidence>
<reference evidence="7 8" key="1">
    <citation type="submission" date="2020-08" db="EMBL/GenBank/DDBJ databases">
        <title>Genomic Encyclopedia of Type Strains, Phase IV (KMG-IV): sequencing the most valuable type-strain genomes for metagenomic binning, comparative biology and taxonomic classification.</title>
        <authorList>
            <person name="Goeker M."/>
        </authorList>
    </citation>
    <scope>NUCLEOTIDE SEQUENCE [LARGE SCALE GENOMIC DNA]</scope>
    <source>
        <strain evidence="7 8">DSM 21458</strain>
    </source>
</reference>
<keyword evidence="3" id="KW-0732">Signal</keyword>
<evidence type="ECO:0000256" key="3">
    <source>
        <dbReference type="ARBA" id="ARBA00022729"/>
    </source>
</evidence>
<sequence>MLRTLTLLGTLALLLGACSNSNDLLDRVKQSGTLKIGLEGTYPPFNYRDPSGELTGFDVDIARAIAEKMNVKAEFVTGDFSGLIAGLQAGQYDVVVNQIAITPERQENLDFSEPYVVSSPQLIQRRDDTQEYASLEDLQGKRLGVGEGSNYAQMAEEVGGIQTRTYPAASETLADLAAGRIDAALNDSLLVAYLIKETTLPVRPGAQVGEVIEMGIPFQKNNPKFKEAIDDALEAIKNDGTYQRISDKWFGVDVSKAPSERGE</sequence>
<dbReference type="PANTHER" id="PTHR35936">
    <property type="entry name" value="MEMBRANE-BOUND LYTIC MUREIN TRANSGLYCOSYLASE F"/>
    <property type="match status" value="1"/>
</dbReference>
<comment type="similarity">
    <text evidence="2 4">Belongs to the bacterial solute-binding protein 3 family.</text>
</comment>
<name>A0A841I3P1_9DEIO</name>
<gene>
    <name evidence="7" type="ORF">HNR42_002067</name>
</gene>
<dbReference type="Pfam" id="PF00497">
    <property type="entry name" value="SBP_bac_3"/>
    <property type="match status" value="1"/>
</dbReference>
<evidence type="ECO:0000256" key="2">
    <source>
        <dbReference type="ARBA" id="ARBA00010333"/>
    </source>
</evidence>
<evidence type="ECO:0000256" key="1">
    <source>
        <dbReference type="ARBA" id="ARBA00004196"/>
    </source>
</evidence>
<dbReference type="AlphaFoldDB" id="A0A841I3P1"/>
<evidence type="ECO:0000256" key="4">
    <source>
        <dbReference type="RuleBase" id="RU003744"/>
    </source>
</evidence>
<comment type="caution">
    <text evidence="7">The sequence shown here is derived from an EMBL/GenBank/DDBJ whole genome shotgun (WGS) entry which is preliminary data.</text>
</comment>
<dbReference type="GO" id="GO:0030313">
    <property type="term" value="C:cell envelope"/>
    <property type="evidence" value="ECO:0007669"/>
    <property type="project" value="UniProtKB-SubCell"/>
</dbReference>
<organism evidence="7 8">
    <name type="scientific">Deinobacterium chartae</name>
    <dbReference type="NCBI Taxonomy" id="521158"/>
    <lineage>
        <taxon>Bacteria</taxon>
        <taxon>Thermotogati</taxon>
        <taxon>Deinococcota</taxon>
        <taxon>Deinococci</taxon>
        <taxon>Deinococcales</taxon>
        <taxon>Deinococcaceae</taxon>
        <taxon>Deinobacterium</taxon>
    </lineage>
</organism>
<comment type="subcellular location">
    <subcellularLocation>
        <location evidence="1">Cell envelope</location>
    </subcellularLocation>
</comment>
<dbReference type="InterPro" id="IPR001638">
    <property type="entry name" value="Solute-binding_3/MltF_N"/>
</dbReference>
<evidence type="ECO:0000313" key="7">
    <source>
        <dbReference type="EMBL" id="MBB6098632.1"/>
    </source>
</evidence>
<evidence type="ECO:0000259" key="5">
    <source>
        <dbReference type="SMART" id="SM00062"/>
    </source>
</evidence>
<proteinExistence type="inferred from homology"/>
<dbReference type="SUPFAM" id="SSF53850">
    <property type="entry name" value="Periplasmic binding protein-like II"/>
    <property type="match status" value="1"/>
</dbReference>
<feature type="domain" description="Solute-binding protein family 3/N-terminal" evidence="5">
    <location>
        <begin position="33"/>
        <end position="253"/>
    </location>
</feature>
<protein>
    <submittedName>
        <fullName evidence="7">Cystine transport system substrate-binding protein</fullName>
    </submittedName>
</protein>
<dbReference type="PANTHER" id="PTHR35936:SF35">
    <property type="entry name" value="L-CYSTINE-BINDING PROTEIN TCYJ"/>
    <property type="match status" value="1"/>
</dbReference>